<reference evidence="1" key="1">
    <citation type="journal article" date="2015" name="Nature">
        <title>Complex archaea that bridge the gap between prokaryotes and eukaryotes.</title>
        <authorList>
            <person name="Spang A."/>
            <person name="Saw J.H."/>
            <person name="Jorgensen S.L."/>
            <person name="Zaremba-Niedzwiedzka K."/>
            <person name="Martijn J."/>
            <person name="Lind A.E."/>
            <person name="van Eijk R."/>
            <person name="Schleper C."/>
            <person name="Guy L."/>
            <person name="Ettema T.J."/>
        </authorList>
    </citation>
    <scope>NUCLEOTIDE SEQUENCE</scope>
</reference>
<dbReference type="EMBL" id="LAZR01000287">
    <property type="protein sequence ID" value="KKN76871.1"/>
    <property type="molecule type" value="Genomic_DNA"/>
</dbReference>
<organism evidence="1">
    <name type="scientific">marine sediment metagenome</name>
    <dbReference type="NCBI Taxonomy" id="412755"/>
    <lineage>
        <taxon>unclassified sequences</taxon>
        <taxon>metagenomes</taxon>
        <taxon>ecological metagenomes</taxon>
    </lineage>
</organism>
<evidence type="ECO:0000313" key="1">
    <source>
        <dbReference type="EMBL" id="KKN76871.1"/>
    </source>
</evidence>
<proteinExistence type="predicted"/>
<sequence>MKERPILFSSSMVRAILNGSKSQTRRVIKPQPDESIQVGHYHPALVDKDGEQYPGDEVFGAYTEDGEYAWKCPYGQVGDRLWVREKALYWTGGAGGTSDVVYHGDPEIPNLLKDNNTLLVARETTNILEGESVIGKWKWLPSIFMPRWASRITLEITEVRAERVQEITEGDAIKEGVQPYFEFAEGGAKWSPLGNWAYRDEFQDLWDSLNAKRGYGWDTDPWVWVPSFRRVL</sequence>
<name>A0A0F9VTU2_9ZZZZ</name>
<gene>
    <name evidence="1" type="ORF">LCGC14_0365220</name>
</gene>
<comment type="caution">
    <text evidence="1">The sequence shown here is derived from an EMBL/GenBank/DDBJ whole genome shotgun (WGS) entry which is preliminary data.</text>
</comment>
<protein>
    <submittedName>
        <fullName evidence="1">Uncharacterized protein</fullName>
    </submittedName>
</protein>
<accession>A0A0F9VTU2</accession>
<dbReference type="AlphaFoldDB" id="A0A0F9VTU2"/>